<dbReference type="GO" id="GO:0016616">
    <property type="term" value="F:oxidoreductase activity, acting on the CH-OH group of donors, NAD or NADP as acceptor"/>
    <property type="evidence" value="ECO:0007669"/>
    <property type="project" value="UniProtKB-ARBA"/>
</dbReference>
<evidence type="ECO:0000259" key="7">
    <source>
        <dbReference type="Pfam" id="PF00248"/>
    </source>
</evidence>
<comment type="similarity">
    <text evidence="1">Belongs to the aldo/keto reductase family.</text>
</comment>
<sequence>MATSSKPAVCTTAFRLNNGSHIPAVGLGTWQGQYGTDESAALKSSIIHALQSGYRLIDTAQYYGIESVVGDAIRSSGIPRSEITVVTKFWGLLHHDPRKALEISLRELDIDYIDIFLMHWPCTMTPDEKPQPYPGDPPYWETWQMVEKLVGDKCKAIGVSNFTQKTLDKLLSVAKITPAVNEVELHALNPNFNLVPYCAEKGITVISWSTMGSERLEGGKNPILTHDLFTVIAKKHGISAGVVSLSWAVQRGVVVIPKSSKNHRIEENIRLVKLDESEMETINTAQDKIGRIRLAEIIAGLQYEVNGKNTILGWSLEDFGWEDANGHWLT</sequence>
<evidence type="ECO:0000256" key="2">
    <source>
        <dbReference type="ARBA" id="ARBA00022857"/>
    </source>
</evidence>
<dbReference type="Gene3D" id="3.20.20.100">
    <property type="entry name" value="NADP-dependent oxidoreductase domain"/>
    <property type="match status" value="1"/>
</dbReference>
<keyword evidence="9" id="KW-1185">Reference proteome</keyword>
<dbReference type="EMBL" id="NHZQ01000412">
    <property type="protein sequence ID" value="PSK37238.1"/>
    <property type="molecule type" value="Genomic_DNA"/>
</dbReference>
<evidence type="ECO:0000256" key="4">
    <source>
        <dbReference type="PIRSR" id="PIRSR000097-1"/>
    </source>
</evidence>
<dbReference type="OrthoDB" id="5945798at2759"/>
<name>A0A2P7YMP3_9PEZI</name>
<dbReference type="PIRSF" id="PIRSF000097">
    <property type="entry name" value="AKR"/>
    <property type="match status" value="1"/>
</dbReference>
<dbReference type="InterPro" id="IPR036812">
    <property type="entry name" value="NAD(P)_OxRdtase_dom_sf"/>
</dbReference>
<comment type="caution">
    <text evidence="8">The sequence shown here is derived from an EMBL/GenBank/DDBJ whole genome shotgun (WGS) entry which is preliminary data.</text>
</comment>
<dbReference type="Pfam" id="PF00248">
    <property type="entry name" value="Aldo_ket_red"/>
    <property type="match status" value="1"/>
</dbReference>
<dbReference type="PANTHER" id="PTHR43827">
    <property type="entry name" value="2,5-DIKETO-D-GLUCONIC ACID REDUCTASE"/>
    <property type="match status" value="1"/>
</dbReference>
<evidence type="ECO:0000313" key="8">
    <source>
        <dbReference type="EMBL" id="PSK37238.1"/>
    </source>
</evidence>
<dbReference type="Proteomes" id="UP000243723">
    <property type="component" value="Unassembled WGS sequence"/>
</dbReference>
<evidence type="ECO:0000256" key="1">
    <source>
        <dbReference type="ARBA" id="ARBA00007905"/>
    </source>
</evidence>
<feature type="binding site" evidence="5">
    <location>
        <position position="119"/>
    </location>
    <ligand>
        <name>substrate</name>
    </ligand>
</feature>
<dbReference type="PANTHER" id="PTHR43827:SF3">
    <property type="entry name" value="NADP-DEPENDENT OXIDOREDUCTASE DOMAIN-CONTAINING PROTEIN"/>
    <property type="match status" value="1"/>
</dbReference>
<feature type="domain" description="NADP-dependent oxidoreductase" evidence="7">
    <location>
        <begin position="25"/>
        <end position="284"/>
    </location>
</feature>
<dbReference type="InterPro" id="IPR023210">
    <property type="entry name" value="NADP_OxRdtase_dom"/>
</dbReference>
<gene>
    <name evidence="8" type="ORF">B9Z65_1980</name>
</gene>
<feature type="active site" description="Proton donor" evidence="4">
    <location>
        <position position="63"/>
    </location>
</feature>
<dbReference type="SUPFAM" id="SSF51430">
    <property type="entry name" value="NAD(P)-linked oxidoreductase"/>
    <property type="match status" value="1"/>
</dbReference>
<reference evidence="8 9" key="1">
    <citation type="submission" date="2017-05" db="EMBL/GenBank/DDBJ databases">
        <title>Draft genome sequence of Elsinoe australis.</title>
        <authorList>
            <person name="Cheng Q."/>
        </authorList>
    </citation>
    <scope>NUCLEOTIDE SEQUENCE [LARGE SCALE GENOMIC DNA]</scope>
    <source>
        <strain evidence="8 9">NL1</strain>
    </source>
</reference>
<dbReference type="InterPro" id="IPR020471">
    <property type="entry name" value="AKR"/>
</dbReference>
<keyword evidence="3" id="KW-0560">Oxidoreductase</keyword>
<organism evidence="8 9">
    <name type="scientific">Elsinoe australis</name>
    <dbReference type="NCBI Taxonomy" id="40998"/>
    <lineage>
        <taxon>Eukaryota</taxon>
        <taxon>Fungi</taxon>
        <taxon>Dikarya</taxon>
        <taxon>Ascomycota</taxon>
        <taxon>Pezizomycotina</taxon>
        <taxon>Dothideomycetes</taxon>
        <taxon>Dothideomycetidae</taxon>
        <taxon>Myriangiales</taxon>
        <taxon>Elsinoaceae</taxon>
        <taxon>Elsinoe</taxon>
    </lineage>
</organism>
<evidence type="ECO:0000256" key="3">
    <source>
        <dbReference type="ARBA" id="ARBA00023002"/>
    </source>
</evidence>
<dbReference type="PROSITE" id="PS00062">
    <property type="entry name" value="ALDOKETO_REDUCTASE_2"/>
    <property type="match status" value="1"/>
</dbReference>
<feature type="site" description="Lowers pKa of active site Tyr" evidence="6">
    <location>
        <position position="88"/>
    </location>
</feature>
<protein>
    <recommendedName>
        <fullName evidence="7">NADP-dependent oxidoreductase domain-containing protein</fullName>
    </recommendedName>
</protein>
<evidence type="ECO:0000256" key="6">
    <source>
        <dbReference type="PIRSR" id="PIRSR000097-3"/>
    </source>
</evidence>
<dbReference type="STRING" id="40998.A0A2P7YMP3"/>
<dbReference type="InterPro" id="IPR018170">
    <property type="entry name" value="Aldo/ket_reductase_CS"/>
</dbReference>
<dbReference type="CDD" id="cd19071">
    <property type="entry name" value="AKR_AKR1-5-like"/>
    <property type="match status" value="1"/>
</dbReference>
<evidence type="ECO:0000313" key="9">
    <source>
        <dbReference type="Proteomes" id="UP000243723"/>
    </source>
</evidence>
<dbReference type="PRINTS" id="PR00069">
    <property type="entry name" value="ALDKETRDTASE"/>
</dbReference>
<dbReference type="AlphaFoldDB" id="A0A2P7YMP3"/>
<evidence type="ECO:0000256" key="5">
    <source>
        <dbReference type="PIRSR" id="PIRSR000097-2"/>
    </source>
</evidence>
<dbReference type="PROSITE" id="PS00798">
    <property type="entry name" value="ALDOKETO_REDUCTASE_1"/>
    <property type="match status" value="1"/>
</dbReference>
<keyword evidence="2" id="KW-0521">NADP</keyword>
<proteinExistence type="inferred from homology"/>
<accession>A0A2P7YMP3</accession>